<sequence length="237" mass="26182">MGKMIAVCGAPGSGKTTAALKIAEEIYYAKKGSVIFLSPDLNVPCLAFVFPNCKEEELYSVGVALDRTDIYREDVLRQMNHVKTMENFGFLGYKAGENKYSYPRPTEDKILNLFSILRELADYVIVDCADGLISSMAKSHADMLVQLITPDLKCMAYHSSNSGMFELGAENRIKVMNISDKDLFLPITEVANHFKGVDFTLPYSKALKQQTITGTLSERLPDAKYRSVAAGIAKAVI</sequence>
<evidence type="ECO:0000313" key="2">
    <source>
        <dbReference type="EMBL" id="CDC77416.1"/>
    </source>
</evidence>
<dbReference type="Proteomes" id="UP000017938">
    <property type="component" value="Unassembled WGS sequence"/>
</dbReference>
<dbReference type="SUPFAM" id="SSF52540">
    <property type="entry name" value="P-loop containing nucleoside triphosphate hydrolases"/>
    <property type="match status" value="1"/>
</dbReference>
<dbReference type="SMART" id="SM00382">
    <property type="entry name" value="AAA"/>
    <property type="match status" value="1"/>
</dbReference>
<comment type="caution">
    <text evidence="2">The sequence shown here is derived from an EMBL/GenBank/DDBJ whole genome shotgun (WGS) entry which is preliminary data.</text>
</comment>
<proteinExistence type="predicted"/>
<name>R6UBD5_9BACT</name>
<evidence type="ECO:0000259" key="1">
    <source>
        <dbReference type="SMART" id="SM00382"/>
    </source>
</evidence>
<dbReference type="AlphaFoldDB" id="R6UBD5"/>
<gene>
    <name evidence="2" type="ORF">BN580_00424</name>
</gene>
<dbReference type="Gene3D" id="3.40.50.300">
    <property type="entry name" value="P-loop containing nucleotide triphosphate hydrolases"/>
    <property type="match status" value="1"/>
</dbReference>
<reference evidence="2" key="1">
    <citation type="submission" date="2012-11" db="EMBL/GenBank/DDBJ databases">
        <title>Dependencies among metagenomic species, viruses, plasmids and units of genetic variation.</title>
        <authorList>
            <person name="Nielsen H.B."/>
            <person name="Almeida M."/>
            <person name="Juncker A.S."/>
            <person name="Rasmussen S."/>
            <person name="Li J."/>
            <person name="Sunagawa S."/>
            <person name="Plichta D."/>
            <person name="Gautier L."/>
            <person name="Le Chatelier E."/>
            <person name="Peletier E."/>
            <person name="Bonde I."/>
            <person name="Nielsen T."/>
            <person name="Manichanh C."/>
            <person name="Arumugam M."/>
            <person name="Batto J."/>
            <person name="Santos M.B.Q.D."/>
            <person name="Blom N."/>
            <person name="Borruel N."/>
            <person name="Burgdorf K.S."/>
            <person name="Boumezbeur F."/>
            <person name="Casellas F."/>
            <person name="Dore J."/>
            <person name="Guarner F."/>
            <person name="Hansen T."/>
            <person name="Hildebrand F."/>
            <person name="Kaas R.S."/>
            <person name="Kennedy S."/>
            <person name="Kristiansen K."/>
            <person name="Kultima J.R."/>
            <person name="Leonard P."/>
            <person name="Levenez F."/>
            <person name="Lund O."/>
            <person name="Moumen B."/>
            <person name="Le Paslier D."/>
            <person name="Pons N."/>
            <person name="Pedersen O."/>
            <person name="Prifti E."/>
            <person name="Qin J."/>
            <person name="Raes J."/>
            <person name="Tap J."/>
            <person name="Tims S."/>
            <person name="Ussery D.W."/>
            <person name="Yamada T."/>
            <person name="MetaHit consortium"/>
            <person name="Renault P."/>
            <person name="Sicheritz-Ponten T."/>
            <person name="Bork P."/>
            <person name="Wang J."/>
            <person name="Brunak S."/>
            <person name="Ehrlich S.D."/>
        </authorList>
    </citation>
    <scope>NUCLEOTIDE SEQUENCE [LARGE SCALE GENOMIC DNA]</scope>
</reference>
<feature type="domain" description="AAA+ ATPase" evidence="1">
    <location>
        <begin position="1"/>
        <end position="189"/>
    </location>
</feature>
<dbReference type="STRING" id="1263015.BN580_00424"/>
<dbReference type="EMBL" id="CBFW010000436">
    <property type="protein sequence ID" value="CDC77416.1"/>
    <property type="molecule type" value="Genomic_DNA"/>
</dbReference>
<accession>R6UBD5</accession>
<dbReference type="InterPro" id="IPR003593">
    <property type="entry name" value="AAA+_ATPase"/>
</dbReference>
<evidence type="ECO:0000313" key="3">
    <source>
        <dbReference type="Proteomes" id="UP000017938"/>
    </source>
</evidence>
<dbReference type="InterPro" id="IPR027417">
    <property type="entry name" value="P-loop_NTPase"/>
</dbReference>
<organism evidence="2 3">
    <name type="scientific">Candidatus Colimorpha enterica</name>
    <dbReference type="NCBI Taxonomy" id="3083063"/>
    <lineage>
        <taxon>Bacteria</taxon>
        <taxon>Pseudomonadati</taxon>
        <taxon>Bacteroidota</taxon>
        <taxon>Bacteroidia</taxon>
        <taxon>Bacteroidales</taxon>
        <taxon>Candidatus Colimorpha</taxon>
    </lineage>
</organism>
<protein>
    <recommendedName>
        <fullName evidence="1">AAA+ ATPase domain-containing protein</fullName>
    </recommendedName>
</protein>